<organism evidence="4 5">
    <name type="scientific">Pichia inconspicua</name>
    <dbReference type="NCBI Taxonomy" id="52247"/>
    <lineage>
        <taxon>Eukaryota</taxon>
        <taxon>Fungi</taxon>
        <taxon>Dikarya</taxon>
        <taxon>Ascomycota</taxon>
        <taxon>Saccharomycotina</taxon>
        <taxon>Pichiomycetes</taxon>
        <taxon>Pichiales</taxon>
        <taxon>Pichiaceae</taxon>
        <taxon>Pichia</taxon>
    </lineage>
</organism>
<evidence type="ECO:0000259" key="2">
    <source>
        <dbReference type="Pfam" id="PF09830"/>
    </source>
</evidence>
<dbReference type="AlphaFoldDB" id="A0A4T0X811"/>
<dbReference type="GO" id="GO:0009117">
    <property type="term" value="P:nucleotide metabolic process"/>
    <property type="evidence" value="ECO:0007669"/>
    <property type="project" value="InterPro"/>
</dbReference>
<evidence type="ECO:0000259" key="3">
    <source>
        <dbReference type="Pfam" id="PF19327"/>
    </source>
</evidence>
<gene>
    <name evidence="4" type="ORF">CANINC_000346</name>
</gene>
<dbReference type="InterPro" id="IPR036265">
    <property type="entry name" value="HIT-like_sf"/>
</dbReference>
<comment type="caution">
    <text evidence="4">The sequence shown here is derived from an EMBL/GenBank/DDBJ whole genome shotgun (WGS) entry which is preliminary data.</text>
</comment>
<feature type="domain" description="ATP adenylyltransferase C-terminal" evidence="2">
    <location>
        <begin position="214"/>
        <end position="324"/>
    </location>
</feature>
<feature type="domain" description="Ap4A phosphorylase 1/2 N-terminal" evidence="3">
    <location>
        <begin position="10"/>
        <end position="181"/>
    </location>
</feature>
<dbReference type="Gene3D" id="3.30.428.70">
    <property type="match status" value="1"/>
</dbReference>
<dbReference type="STRING" id="52247.A0A4T0X811"/>
<dbReference type="SUPFAM" id="SSF54197">
    <property type="entry name" value="HIT-like"/>
    <property type="match status" value="1"/>
</dbReference>
<dbReference type="InterPro" id="IPR043171">
    <property type="entry name" value="Ap4A_phos1/2-like"/>
</dbReference>
<dbReference type="Pfam" id="PF09830">
    <property type="entry name" value="ATP_transf"/>
    <property type="match status" value="1"/>
</dbReference>
<feature type="active site" description="Nucleophile" evidence="1">
    <location>
        <position position="174"/>
    </location>
</feature>
<dbReference type="OrthoDB" id="10267950at2759"/>
<dbReference type="InterPro" id="IPR045759">
    <property type="entry name" value="Ap4A_phos1/2_N"/>
</dbReference>
<protein>
    <submittedName>
        <fullName evidence="4">Uncharacterized protein</fullName>
    </submittedName>
</protein>
<reference evidence="4 5" key="1">
    <citation type="journal article" date="2019" name="Front. Genet.">
        <title>Whole-Genome Sequencing of the Opportunistic Yeast Pathogen Candida inconspicua Uncovers Its Hybrid Origin.</title>
        <authorList>
            <person name="Mixao V."/>
            <person name="Hansen A.P."/>
            <person name="Saus E."/>
            <person name="Boekhout T."/>
            <person name="Lass-Florl C."/>
            <person name="Gabaldon T."/>
        </authorList>
    </citation>
    <scope>NUCLEOTIDE SEQUENCE [LARGE SCALE GENOMIC DNA]</scope>
    <source>
        <strain evidence="4 5">CBS 180</strain>
    </source>
</reference>
<evidence type="ECO:0000256" key="1">
    <source>
        <dbReference type="PIRSR" id="PIRSR000846-1"/>
    </source>
</evidence>
<dbReference type="PANTHER" id="PTHR38420">
    <property type="entry name" value="AP-4-A PHOSPHORYLASE II"/>
    <property type="match status" value="1"/>
</dbReference>
<evidence type="ECO:0000313" key="4">
    <source>
        <dbReference type="EMBL" id="TID31102.1"/>
    </source>
</evidence>
<keyword evidence="5" id="KW-1185">Reference proteome</keyword>
<dbReference type="Pfam" id="PF19327">
    <property type="entry name" value="Ap4A_phos_N"/>
    <property type="match status" value="1"/>
</dbReference>
<evidence type="ECO:0000313" key="5">
    <source>
        <dbReference type="Proteomes" id="UP000307173"/>
    </source>
</evidence>
<dbReference type="GO" id="GO:0003877">
    <property type="term" value="F:ATP:ADP adenylyltransferase activity"/>
    <property type="evidence" value="ECO:0007669"/>
    <property type="project" value="InterPro"/>
</dbReference>
<dbReference type="PIRSF" id="PIRSF000846">
    <property type="entry name" value="ATP_adenylyltr"/>
    <property type="match status" value="1"/>
</dbReference>
<dbReference type="InterPro" id="IPR009163">
    <property type="entry name" value="Ap4A_phos1/2"/>
</dbReference>
<proteinExistence type="predicted"/>
<accession>A0A4T0X811</accession>
<dbReference type="EMBL" id="SELW01000049">
    <property type="protein sequence ID" value="TID31102.1"/>
    <property type="molecule type" value="Genomic_DNA"/>
</dbReference>
<dbReference type="InterPro" id="IPR019200">
    <property type="entry name" value="ATP_adenylylTrfase_C"/>
</dbReference>
<dbReference type="GO" id="GO:0005524">
    <property type="term" value="F:ATP binding"/>
    <property type="evidence" value="ECO:0007669"/>
    <property type="project" value="InterPro"/>
</dbReference>
<dbReference type="PANTHER" id="PTHR38420:SF1">
    <property type="entry name" value="PUTATIVE (AFU_ORTHOLOGUE AFUA_5G14690)-RELATED"/>
    <property type="match status" value="1"/>
</dbReference>
<name>A0A4T0X811_9ASCO</name>
<sequence length="339" mass="40019">MVEIATIEELENFDLFDRIKEVYDRALANGDLVFSEPTDVELVEENGIEFELKIVEGLAKRPNNRASEPGENPEVTDEVLETVSKRNPFLKPEPELTVIDSLLDNYRIILNKFPNMQYHFLLVTKEFEKQDTLLKPIELEIMNTILNNLNSKGLNFFSFFNSGPESGYSQFHKHIQFMMLPKNFIPYPTNVVKGVDFFIPNESIENKRPLIYKKAGFKHYILKLKTRKECEDEEEYKDNLAILYMYLIKRVMNLFKEHEILSISYNLLMMKDWIMIIPRRNAKFKDIWQNSLGFMGLFCLKNDELKQKVKQIGMLEILKECGFEMEDDEHLIVYNEYGY</sequence>
<dbReference type="Proteomes" id="UP000307173">
    <property type="component" value="Unassembled WGS sequence"/>
</dbReference>